<evidence type="ECO:0000259" key="10">
    <source>
        <dbReference type="PROSITE" id="PS50893"/>
    </source>
</evidence>
<evidence type="ECO:0000313" key="13">
    <source>
        <dbReference type="Proteomes" id="UP000198312"/>
    </source>
</evidence>
<dbReference type="GO" id="GO:0005886">
    <property type="term" value="C:plasma membrane"/>
    <property type="evidence" value="ECO:0007669"/>
    <property type="project" value="UniProtKB-SubCell"/>
</dbReference>
<dbReference type="FunFam" id="1.20.1560.10:FF:000040">
    <property type="entry name" value="Multidrug ABC transporter ATP-binding protein"/>
    <property type="match status" value="1"/>
</dbReference>
<dbReference type="PANTHER" id="PTHR43394:SF1">
    <property type="entry name" value="ATP-BINDING CASSETTE SUB-FAMILY B MEMBER 10, MITOCHONDRIAL"/>
    <property type="match status" value="1"/>
</dbReference>
<feature type="transmembrane region" description="Helical" evidence="9">
    <location>
        <begin position="155"/>
        <end position="174"/>
    </location>
</feature>
<dbReference type="KEGG" id="vil:CFK37_06980"/>
<feature type="transmembrane region" description="Helical" evidence="9">
    <location>
        <begin position="242"/>
        <end position="263"/>
    </location>
</feature>
<dbReference type="AlphaFoldDB" id="A0A220U1G1"/>
<keyword evidence="8 9" id="KW-0472">Membrane</keyword>
<dbReference type="Pfam" id="PF00664">
    <property type="entry name" value="ABC_membrane"/>
    <property type="match status" value="1"/>
</dbReference>
<dbReference type="InterPro" id="IPR027417">
    <property type="entry name" value="P-loop_NTPase"/>
</dbReference>
<dbReference type="Pfam" id="PF00005">
    <property type="entry name" value="ABC_tran"/>
    <property type="match status" value="1"/>
</dbReference>
<dbReference type="EMBL" id="CP022315">
    <property type="protein sequence ID" value="ASK61920.1"/>
    <property type="molecule type" value="Genomic_DNA"/>
</dbReference>
<evidence type="ECO:0000256" key="2">
    <source>
        <dbReference type="ARBA" id="ARBA00022448"/>
    </source>
</evidence>
<evidence type="ECO:0000256" key="1">
    <source>
        <dbReference type="ARBA" id="ARBA00004651"/>
    </source>
</evidence>
<evidence type="ECO:0000256" key="7">
    <source>
        <dbReference type="ARBA" id="ARBA00022989"/>
    </source>
</evidence>
<feature type="transmembrane region" description="Helical" evidence="9">
    <location>
        <begin position="275"/>
        <end position="296"/>
    </location>
</feature>
<dbReference type="PROSITE" id="PS50893">
    <property type="entry name" value="ABC_TRANSPORTER_2"/>
    <property type="match status" value="1"/>
</dbReference>
<dbReference type="GO" id="GO:0016887">
    <property type="term" value="F:ATP hydrolysis activity"/>
    <property type="evidence" value="ECO:0007669"/>
    <property type="project" value="InterPro"/>
</dbReference>
<sequence length="575" mass="62947">MRKLVKLLKAYRIQVAAVLLLTLLQALLQLYLPTLMADMVDKGIVNGDIPYIIKIGIFMLLVAAGTVIFSISASFFSSRIAMGFGRILRKKMFAHVENFSLQGFDKIGTSSLITRTTNDVMQVQQVLTIILRILIMAPMMFIGGIFFAVSTDPKLSLVIIGAIPIIILAIILVAKKGIPLYKTMQEKLDQMNLVLREGLTGVRVIRAFDRSAHEENRFNEASFDFTCTAIKVNKLMATLTPFIMLVLNFSIIAIIGFGSMRISSGDIQVGDLMAFIQYAMQIMFSLIMASMMFIMIPRASISADRINKVLDAEPDIKDPEQISDPLDVTGHINFEHVSFSYPGASVPVLADISFQANPGEVIAIIGGTGSGKSTLLDLIPRFYDAGKGSITIDGVDVRDITQKKLRRNIGYVPQKSVLFTGSIANNIRYGKEDATDAEIREAADAAQVTGFVSETENGFDSVISRSGANISGGQKQRISIARALIDKSSIYLFDDSFSALDLKTEAKLRASLQDKTRESTVIIAAGRISTVMDADRIIVLNQGKMAGTGTHQELMETCEVYQEIVSSQLSEEETA</sequence>
<evidence type="ECO:0000256" key="3">
    <source>
        <dbReference type="ARBA" id="ARBA00022475"/>
    </source>
</evidence>
<dbReference type="SUPFAM" id="SSF90123">
    <property type="entry name" value="ABC transporter transmembrane region"/>
    <property type="match status" value="1"/>
</dbReference>
<feature type="domain" description="ABC transmembrane type-1" evidence="11">
    <location>
        <begin position="16"/>
        <end position="298"/>
    </location>
</feature>
<evidence type="ECO:0000256" key="6">
    <source>
        <dbReference type="ARBA" id="ARBA00022840"/>
    </source>
</evidence>
<accession>A0A220U1G1</accession>
<keyword evidence="3" id="KW-1003">Cell membrane</keyword>
<dbReference type="SUPFAM" id="SSF52540">
    <property type="entry name" value="P-loop containing nucleoside triphosphate hydrolases"/>
    <property type="match status" value="1"/>
</dbReference>
<organism evidence="12 13">
    <name type="scientific">Virgibacillus phasianinus</name>
    <dbReference type="NCBI Taxonomy" id="2017483"/>
    <lineage>
        <taxon>Bacteria</taxon>
        <taxon>Bacillati</taxon>
        <taxon>Bacillota</taxon>
        <taxon>Bacilli</taxon>
        <taxon>Bacillales</taxon>
        <taxon>Bacillaceae</taxon>
        <taxon>Virgibacillus</taxon>
    </lineage>
</organism>
<dbReference type="PROSITE" id="PS50929">
    <property type="entry name" value="ABC_TM1F"/>
    <property type="match status" value="1"/>
</dbReference>
<dbReference type="PROSITE" id="PS00211">
    <property type="entry name" value="ABC_TRANSPORTER_1"/>
    <property type="match status" value="1"/>
</dbReference>
<keyword evidence="5" id="KW-0547">Nucleotide-binding</keyword>
<dbReference type="Gene3D" id="3.40.50.300">
    <property type="entry name" value="P-loop containing nucleotide triphosphate hydrolases"/>
    <property type="match status" value="1"/>
</dbReference>
<dbReference type="InterPro" id="IPR003593">
    <property type="entry name" value="AAA+_ATPase"/>
</dbReference>
<keyword evidence="2" id="KW-0813">Transport</keyword>
<keyword evidence="7 9" id="KW-1133">Transmembrane helix</keyword>
<dbReference type="InterPro" id="IPR039421">
    <property type="entry name" value="Type_1_exporter"/>
</dbReference>
<dbReference type="RefSeq" id="WP_089061180.1">
    <property type="nucleotide sequence ID" value="NZ_CP022315.1"/>
</dbReference>
<dbReference type="SMART" id="SM00382">
    <property type="entry name" value="AAA"/>
    <property type="match status" value="1"/>
</dbReference>
<feature type="transmembrane region" description="Helical" evidence="9">
    <location>
        <begin position="129"/>
        <end position="149"/>
    </location>
</feature>
<feature type="domain" description="ABC transporter" evidence="10">
    <location>
        <begin position="332"/>
        <end position="567"/>
    </location>
</feature>
<dbReference type="Proteomes" id="UP000198312">
    <property type="component" value="Chromosome"/>
</dbReference>
<proteinExistence type="predicted"/>
<keyword evidence="6 12" id="KW-0067">ATP-binding</keyword>
<dbReference type="InterPro" id="IPR003439">
    <property type="entry name" value="ABC_transporter-like_ATP-bd"/>
</dbReference>
<dbReference type="InterPro" id="IPR036640">
    <property type="entry name" value="ABC1_TM_sf"/>
</dbReference>
<reference evidence="12 13" key="1">
    <citation type="submission" date="2017-07" db="EMBL/GenBank/DDBJ databases">
        <title>Virgibacillus sp. LM2416.</title>
        <authorList>
            <person name="Tak E.J."/>
            <person name="Bae J.-W."/>
        </authorList>
    </citation>
    <scope>NUCLEOTIDE SEQUENCE [LARGE SCALE GENOMIC DNA]</scope>
    <source>
        <strain evidence="12 13">LM2416</strain>
    </source>
</reference>
<dbReference type="GO" id="GO:0015421">
    <property type="term" value="F:ABC-type oligopeptide transporter activity"/>
    <property type="evidence" value="ECO:0007669"/>
    <property type="project" value="TreeGrafter"/>
</dbReference>
<evidence type="ECO:0000313" key="12">
    <source>
        <dbReference type="EMBL" id="ASK61920.1"/>
    </source>
</evidence>
<evidence type="ECO:0000256" key="9">
    <source>
        <dbReference type="SAM" id="Phobius"/>
    </source>
</evidence>
<dbReference type="FunFam" id="3.40.50.300:FF:000221">
    <property type="entry name" value="Multidrug ABC transporter ATP-binding protein"/>
    <property type="match status" value="1"/>
</dbReference>
<dbReference type="PANTHER" id="PTHR43394">
    <property type="entry name" value="ATP-DEPENDENT PERMEASE MDL1, MITOCHONDRIAL"/>
    <property type="match status" value="1"/>
</dbReference>
<evidence type="ECO:0000256" key="8">
    <source>
        <dbReference type="ARBA" id="ARBA00023136"/>
    </source>
</evidence>
<gene>
    <name evidence="12" type="ORF">CFK37_06980</name>
</gene>
<dbReference type="GO" id="GO:0005524">
    <property type="term" value="F:ATP binding"/>
    <property type="evidence" value="ECO:0007669"/>
    <property type="project" value="UniProtKB-KW"/>
</dbReference>
<dbReference type="CDD" id="cd18548">
    <property type="entry name" value="ABC_6TM_Tm287_like"/>
    <property type="match status" value="1"/>
</dbReference>
<name>A0A220U1G1_9BACI</name>
<dbReference type="OrthoDB" id="9770415at2"/>
<evidence type="ECO:0000256" key="5">
    <source>
        <dbReference type="ARBA" id="ARBA00022741"/>
    </source>
</evidence>
<keyword evidence="4 9" id="KW-0812">Transmembrane</keyword>
<feature type="transmembrane region" description="Helical" evidence="9">
    <location>
        <begin position="52"/>
        <end position="76"/>
    </location>
</feature>
<evidence type="ECO:0000256" key="4">
    <source>
        <dbReference type="ARBA" id="ARBA00022692"/>
    </source>
</evidence>
<dbReference type="InterPro" id="IPR017871">
    <property type="entry name" value="ABC_transporter-like_CS"/>
</dbReference>
<comment type="subcellular location">
    <subcellularLocation>
        <location evidence="1">Cell membrane</location>
        <topology evidence="1">Multi-pass membrane protein</topology>
    </subcellularLocation>
</comment>
<evidence type="ECO:0000259" key="11">
    <source>
        <dbReference type="PROSITE" id="PS50929"/>
    </source>
</evidence>
<dbReference type="InterPro" id="IPR011527">
    <property type="entry name" value="ABC1_TM_dom"/>
</dbReference>
<keyword evidence="13" id="KW-1185">Reference proteome</keyword>
<dbReference type="Gene3D" id="1.20.1560.10">
    <property type="entry name" value="ABC transporter type 1, transmembrane domain"/>
    <property type="match status" value="1"/>
</dbReference>
<protein>
    <submittedName>
        <fullName evidence="12">Multidrug ABC transporter ATP-binding protein</fullName>
    </submittedName>
</protein>